<feature type="domain" description="CUB" evidence="3">
    <location>
        <begin position="142"/>
        <end position="211"/>
    </location>
</feature>
<keyword evidence="1 2" id="KW-1015">Disulfide bond</keyword>
<dbReference type="AlphaFoldDB" id="A0AAQ4EAU1"/>
<dbReference type="PANTHER" id="PTHR24255">
    <property type="entry name" value="COMPLEMENT COMPONENT 1, S SUBCOMPONENT-RELATED"/>
    <property type="match status" value="1"/>
</dbReference>
<feature type="domain" description="CUB" evidence="3">
    <location>
        <begin position="226"/>
        <end position="335"/>
    </location>
</feature>
<reference evidence="4 5" key="1">
    <citation type="journal article" date="2023" name="Arcadia Sci">
        <title>De novo assembly of a long-read Amblyomma americanum tick genome.</title>
        <authorList>
            <person name="Chou S."/>
            <person name="Poskanzer K.E."/>
            <person name="Rollins M."/>
            <person name="Thuy-Boun P.S."/>
        </authorList>
    </citation>
    <scope>NUCLEOTIDE SEQUENCE [LARGE SCALE GENOMIC DNA]</scope>
    <source>
        <strain evidence="4">F_SG_1</strain>
        <tissue evidence="4">Salivary glands</tissue>
    </source>
</reference>
<keyword evidence="5" id="KW-1185">Reference proteome</keyword>
<gene>
    <name evidence="4" type="ORF">V5799_025029</name>
</gene>
<feature type="domain" description="CUB" evidence="3">
    <location>
        <begin position="369"/>
        <end position="478"/>
    </location>
</feature>
<dbReference type="Pfam" id="PF00431">
    <property type="entry name" value="CUB"/>
    <property type="match status" value="6"/>
</dbReference>
<evidence type="ECO:0000256" key="1">
    <source>
        <dbReference type="ARBA" id="ARBA00023157"/>
    </source>
</evidence>
<dbReference type="EMBL" id="JARKHS020019386">
    <property type="protein sequence ID" value="KAK8771728.1"/>
    <property type="molecule type" value="Genomic_DNA"/>
</dbReference>
<dbReference type="Proteomes" id="UP001321473">
    <property type="component" value="Unassembled WGS sequence"/>
</dbReference>
<dbReference type="GO" id="GO:0005615">
    <property type="term" value="C:extracellular space"/>
    <property type="evidence" value="ECO:0007669"/>
    <property type="project" value="TreeGrafter"/>
</dbReference>
<dbReference type="InterPro" id="IPR000859">
    <property type="entry name" value="CUB_dom"/>
</dbReference>
<dbReference type="PANTHER" id="PTHR24255:SF31">
    <property type="entry name" value="CUBILIN-LIKE PROTEIN"/>
    <property type="match status" value="1"/>
</dbReference>
<evidence type="ECO:0000256" key="2">
    <source>
        <dbReference type="PROSITE-ProRule" id="PRU00059"/>
    </source>
</evidence>
<evidence type="ECO:0000259" key="3">
    <source>
        <dbReference type="PROSITE" id="PS01180"/>
    </source>
</evidence>
<feature type="domain" description="CUB" evidence="3">
    <location>
        <begin position="493"/>
        <end position="626"/>
    </location>
</feature>
<protein>
    <recommendedName>
        <fullName evidence="3">CUB domain-containing protein</fullName>
    </recommendedName>
</protein>
<dbReference type="SMART" id="SM00042">
    <property type="entry name" value="CUB"/>
    <property type="match status" value="4"/>
</dbReference>
<proteinExistence type="predicted"/>
<feature type="domain" description="CUB" evidence="3">
    <location>
        <begin position="20"/>
        <end position="128"/>
    </location>
</feature>
<evidence type="ECO:0000313" key="5">
    <source>
        <dbReference type="Proteomes" id="UP001321473"/>
    </source>
</evidence>
<organism evidence="4 5">
    <name type="scientific">Amblyomma americanum</name>
    <name type="common">Lone star tick</name>
    <dbReference type="NCBI Taxonomy" id="6943"/>
    <lineage>
        <taxon>Eukaryota</taxon>
        <taxon>Metazoa</taxon>
        <taxon>Ecdysozoa</taxon>
        <taxon>Arthropoda</taxon>
        <taxon>Chelicerata</taxon>
        <taxon>Arachnida</taxon>
        <taxon>Acari</taxon>
        <taxon>Parasitiformes</taxon>
        <taxon>Ixodida</taxon>
        <taxon>Ixodoidea</taxon>
        <taxon>Ixodidae</taxon>
        <taxon>Amblyomminae</taxon>
        <taxon>Amblyomma</taxon>
    </lineage>
</organism>
<comment type="caution">
    <text evidence="4">The sequence shown here is derived from an EMBL/GenBank/DDBJ whole genome shotgun (WGS) entry which is preliminary data.</text>
</comment>
<comment type="caution">
    <text evidence="2">Lacks conserved residue(s) required for the propagation of feature annotation.</text>
</comment>
<dbReference type="GO" id="GO:0004252">
    <property type="term" value="F:serine-type endopeptidase activity"/>
    <property type="evidence" value="ECO:0007669"/>
    <property type="project" value="TreeGrafter"/>
</dbReference>
<dbReference type="SUPFAM" id="SSF49854">
    <property type="entry name" value="Spermadhesin, CUB domain"/>
    <property type="match status" value="6"/>
</dbReference>
<dbReference type="PROSITE" id="PS01180">
    <property type="entry name" value="CUB"/>
    <property type="match status" value="6"/>
</dbReference>
<dbReference type="CDD" id="cd00041">
    <property type="entry name" value="CUB"/>
    <property type="match status" value="6"/>
</dbReference>
<sequence length="744" mass="84552">MTEAVRCLTADSRLVHQGVCDYCLFDGEGNFTSYGYPLDYPALLECTYRVKRVGDACSLRVYFHDFDLEESPACRNDYLAVGDRRFCGRRRGHTETVDFPKDRDEVTFYFHTNPVATGKGFWIEVTRRPGVCNTRKNVVGPCEERHSQEEFQLWSPGFPEPYGNNQKCWYYIRRAVDAVCGLELTFLHFDLEQSDGCVYDYLDVDGQKLCGYITPGGVLLPPPPLCDICTDRLSDDITSYGFPTAYRGNMLCRVTISRPSDAFCSVELHFREFDVEETPRCDRDFLQIDRDRYCGTMLRGHRKRIVYDTEGNAEMVFKTDESVSGKGFHMRFHQLPCGAAHRDPVATAATTTAASGILPPDPPREALLCDQRFDGQREFYVQSPNYPSHYLNSQDCRYVITKAGDDVCHLELVFASFDVESSPGCQYDYLEFGGQRHCGSLPADHSCVMDFREPQKVMRFHTDDSLSDRGFHIAVRQNECDDATTTPQDGDGCDETINKQEAMLQSVNFPANYANNLECRYTVRKMSSSVCRLEMNFERFDVESSTDCEYDYLDIDGHRLCGIFSRNTTADQLSVLHAYNPSKHDFGRSAPVGAGMYDFDENEKQLRFHSDAANSRPGFQIRLRQVECADESPRPPPFRPLGLSPAGDTHHKCDKILTTRLFDVRSPNYPGGYAENLDCKYIVFQASRDVCSIEFTFIDFDVDKENECFSDFLEIDGERVCGVLPPGSKRKSHALLALCPFDVD</sequence>
<feature type="disulfide bond" evidence="2">
    <location>
        <begin position="369"/>
        <end position="396"/>
    </location>
</feature>
<name>A0AAQ4EAU1_AMBAM</name>
<dbReference type="Gene3D" id="2.60.120.290">
    <property type="entry name" value="Spermadhesin, CUB domain"/>
    <property type="match status" value="6"/>
</dbReference>
<evidence type="ECO:0000313" key="4">
    <source>
        <dbReference type="EMBL" id="KAK8771728.1"/>
    </source>
</evidence>
<feature type="domain" description="CUB" evidence="3">
    <location>
        <begin position="653"/>
        <end position="744"/>
    </location>
</feature>
<accession>A0AAQ4EAU1</accession>
<dbReference type="InterPro" id="IPR035914">
    <property type="entry name" value="Sperma_CUB_dom_sf"/>
</dbReference>